<dbReference type="SUPFAM" id="SSF158544">
    <property type="entry name" value="GspK insert domain-like"/>
    <property type="match status" value="1"/>
</dbReference>
<dbReference type="AlphaFoldDB" id="A0A1H6FA83"/>
<name>A0A1H6FA83_9GAMM</name>
<evidence type="ECO:0000256" key="1">
    <source>
        <dbReference type="ARBA" id="ARBA00004533"/>
    </source>
</evidence>
<dbReference type="OrthoDB" id="6388271at2"/>
<keyword evidence="12" id="KW-1185">Reference proteome</keyword>
<keyword evidence="3" id="KW-0813">Transport</keyword>
<evidence type="ECO:0000259" key="10">
    <source>
        <dbReference type="Pfam" id="PF21687"/>
    </source>
</evidence>
<dbReference type="PANTHER" id="PTHR38831:SF2">
    <property type="entry name" value="TYPE II SECRETION SYSTEM PROTEIN K"/>
    <property type="match status" value="1"/>
</dbReference>
<dbReference type="GO" id="GO:0009306">
    <property type="term" value="P:protein secretion"/>
    <property type="evidence" value="ECO:0007669"/>
    <property type="project" value="InterPro"/>
</dbReference>
<evidence type="ECO:0000256" key="2">
    <source>
        <dbReference type="ARBA" id="ARBA00007246"/>
    </source>
</evidence>
<keyword evidence="4" id="KW-1003">Cell membrane</keyword>
<evidence type="ECO:0000256" key="7">
    <source>
        <dbReference type="ARBA" id="ARBA00022927"/>
    </source>
</evidence>
<reference evidence="11 12" key="1">
    <citation type="submission" date="2016-10" db="EMBL/GenBank/DDBJ databases">
        <authorList>
            <person name="de Groot N.N."/>
        </authorList>
    </citation>
    <scope>NUCLEOTIDE SEQUENCE [LARGE SCALE GENOMIC DNA]</scope>
    <source>
        <strain evidence="11">MBHS1</strain>
    </source>
</reference>
<comment type="subcellular location">
    <subcellularLocation>
        <location evidence="1">Cell inner membrane</location>
    </subcellularLocation>
</comment>
<proteinExistence type="inferred from homology"/>
<evidence type="ECO:0000256" key="9">
    <source>
        <dbReference type="ARBA" id="ARBA00023136"/>
    </source>
</evidence>
<dbReference type="Gene3D" id="1.10.150.320">
    <property type="entry name" value="Photosystem II 12 kDa extrinsic protein"/>
    <property type="match status" value="1"/>
</dbReference>
<feature type="domain" description="T2SS protein K first SAM-like" evidence="10">
    <location>
        <begin position="124"/>
        <end position="194"/>
    </location>
</feature>
<dbReference type="SUPFAM" id="SSF47781">
    <property type="entry name" value="RuvA domain 2-like"/>
    <property type="match status" value="1"/>
</dbReference>
<dbReference type="GO" id="GO:0005886">
    <property type="term" value="C:plasma membrane"/>
    <property type="evidence" value="ECO:0007669"/>
    <property type="project" value="UniProtKB-SubCell"/>
</dbReference>
<keyword evidence="5" id="KW-0997">Cell inner membrane</keyword>
<dbReference type="RefSeq" id="WP_103920030.1">
    <property type="nucleotide sequence ID" value="NZ_FMSV02000440.1"/>
</dbReference>
<organism evidence="11 12">
    <name type="scientific">Candidatus Venteria ishoeyi</name>
    <dbReference type="NCBI Taxonomy" id="1899563"/>
    <lineage>
        <taxon>Bacteria</taxon>
        <taxon>Pseudomonadati</taxon>
        <taxon>Pseudomonadota</taxon>
        <taxon>Gammaproteobacteria</taxon>
        <taxon>Thiotrichales</taxon>
        <taxon>Thiotrichaceae</taxon>
        <taxon>Venteria</taxon>
    </lineage>
</organism>
<dbReference type="PANTHER" id="PTHR38831">
    <property type="entry name" value="TYPE II SECRETION SYSTEM PROTEIN K"/>
    <property type="match status" value="1"/>
</dbReference>
<dbReference type="Proteomes" id="UP000236724">
    <property type="component" value="Unassembled WGS sequence"/>
</dbReference>
<evidence type="ECO:0000256" key="4">
    <source>
        <dbReference type="ARBA" id="ARBA00022475"/>
    </source>
</evidence>
<dbReference type="InterPro" id="IPR010994">
    <property type="entry name" value="RuvA_2-like"/>
</dbReference>
<sequence>MRIPKQPQGFILVATLWILAGMTIAASSFALWTQQALDLATQSAEDTQAALDLQSTKVTVLYLLGTQYMTAGGLLMPTTASKTTEKVIKKELLKLDNQIYKGLGQTRFALQDARGLVSVGILHKKRIRRLLGLIGVPPEEQNPLLAKLVDYVDRDDLKRLNGAESIEYIATQRMPPDNHYLWTPEQVANILHWDKHPILWQNRDWTQLTTTLSANLININTAPITVLQTLSGMSTKQAQQIVSKRQRRAFYKELQLLNALGGYTSFDILETIFFPGYGIRFTLWQDDSLHMKQHHFYLTPNSDIAPWQVKYAIESPIHALYQHPALPVSSKLLSYPVTP</sequence>
<evidence type="ECO:0000313" key="12">
    <source>
        <dbReference type="Proteomes" id="UP000236724"/>
    </source>
</evidence>
<gene>
    <name evidence="11" type="ORF">MBHS_02064</name>
</gene>
<keyword evidence="9" id="KW-0472">Membrane</keyword>
<keyword evidence="7" id="KW-0653">Protein transport</keyword>
<keyword evidence="6" id="KW-0812">Transmembrane</keyword>
<accession>A0A1H6FA83</accession>
<dbReference type="Gene3D" id="1.10.40.60">
    <property type="entry name" value="EpsJ-like"/>
    <property type="match status" value="1"/>
</dbReference>
<dbReference type="InterPro" id="IPR038072">
    <property type="entry name" value="GspK_central_sf"/>
</dbReference>
<evidence type="ECO:0000256" key="6">
    <source>
        <dbReference type="ARBA" id="ARBA00022692"/>
    </source>
</evidence>
<dbReference type="Pfam" id="PF21687">
    <property type="entry name" value="T2SSK_1st"/>
    <property type="match status" value="1"/>
</dbReference>
<dbReference type="Pfam" id="PF12836">
    <property type="entry name" value="HHH_3"/>
    <property type="match status" value="1"/>
</dbReference>
<evidence type="ECO:0000256" key="3">
    <source>
        <dbReference type="ARBA" id="ARBA00022448"/>
    </source>
</evidence>
<dbReference type="InterPro" id="IPR005628">
    <property type="entry name" value="GspK"/>
</dbReference>
<protein>
    <submittedName>
        <fullName evidence="11">General secretion pathway protein K</fullName>
    </submittedName>
</protein>
<evidence type="ECO:0000256" key="8">
    <source>
        <dbReference type="ARBA" id="ARBA00022989"/>
    </source>
</evidence>
<dbReference type="InterPro" id="IPR049031">
    <property type="entry name" value="T2SSK_SAM-like_1st"/>
</dbReference>
<evidence type="ECO:0000313" key="11">
    <source>
        <dbReference type="EMBL" id="SEH06209.1"/>
    </source>
</evidence>
<evidence type="ECO:0000256" key="5">
    <source>
        <dbReference type="ARBA" id="ARBA00022519"/>
    </source>
</evidence>
<comment type="similarity">
    <text evidence="2">Belongs to the GSP K family.</text>
</comment>
<keyword evidence="8" id="KW-1133">Transmembrane helix</keyword>
<dbReference type="EMBL" id="FMSV02000440">
    <property type="protein sequence ID" value="SEH06209.1"/>
    <property type="molecule type" value="Genomic_DNA"/>
</dbReference>